<dbReference type="PANTHER" id="PTHR43877">
    <property type="entry name" value="AMINOALKYLPHOSPHONATE N-ACETYLTRANSFERASE-RELATED-RELATED"/>
    <property type="match status" value="1"/>
</dbReference>
<gene>
    <name evidence="4" type="ORF">HARCEL1_05925</name>
</gene>
<dbReference type="InterPro" id="IPR016181">
    <property type="entry name" value="Acyl_CoA_acyltransferase"/>
</dbReference>
<dbReference type="GeneID" id="36512026"/>
<reference evidence="4 5" key="1">
    <citation type="submission" date="2018-04" db="EMBL/GenBank/DDBJ databases">
        <title>Halococcoides cellulosivorans gen. nov., sp. nov., an extremely halophilic cellulose-utilizing haloarchaeon from hypersaline lakes.</title>
        <authorList>
            <person name="Sorokin D.Y."/>
            <person name="Toshchakov S.V."/>
            <person name="Samarov N.I."/>
            <person name="Korzhenkov A."/>
            <person name="Kublanov I.V."/>
        </authorList>
    </citation>
    <scope>NUCLEOTIDE SEQUENCE [LARGE SCALE GENOMIC DNA]</scope>
    <source>
        <strain evidence="4 5">HArcel1</strain>
    </source>
</reference>
<dbReference type="InterPro" id="IPR050832">
    <property type="entry name" value="Bact_Acetyltransf"/>
</dbReference>
<dbReference type="CDD" id="cd04301">
    <property type="entry name" value="NAT_SF"/>
    <property type="match status" value="1"/>
</dbReference>
<dbReference type="Gene3D" id="3.40.630.30">
    <property type="match status" value="1"/>
</dbReference>
<dbReference type="Pfam" id="PF00583">
    <property type="entry name" value="Acetyltransf_1"/>
    <property type="match status" value="1"/>
</dbReference>
<dbReference type="Proteomes" id="UP000244727">
    <property type="component" value="Chromosome"/>
</dbReference>
<dbReference type="SUPFAM" id="SSF55729">
    <property type="entry name" value="Acyl-CoA N-acyltransferases (Nat)"/>
    <property type="match status" value="1"/>
</dbReference>
<evidence type="ECO:0000313" key="5">
    <source>
        <dbReference type="Proteomes" id="UP000244727"/>
    </source>
</evidence>
<keyword evidence="2" id="KW-0012">Acyltransferase</keyword>
<feature type="domain" description="N-acetyltransferase" evidence="3">
    <location>
        <begin position="1"/>
        <end position="173"/>
    </location>
</feature>
<keyword evidence="1 4" id="KW-0808">Transferase</keyword>
<evidence type="ECO:0000256" key="2">
    <source>
        <dbReference type="ARBA" id="ARBA00023315"/>
    </source>
</evidence>
<keyword evidence="5" id="KW-1185">Reference proteome</keyword>
<name>A0A2R4X0I2_9EURY</name>
<dbReference type="InterPro" id="IPR000182">
    <property type="entry name" value="GNAT_dom"/>
</dbReference>
<dbReference type="AlphaFoldDB" id="A0A2R4X0I2"/>
<evidence type="ECO:0000313" key="4">
    <source>
        <dbReference type="EMBL" id="AWB27271.1"/>
    </source>
</evidence>
<dbReference type="EMBL" id="CP028858">
    <property type="protein sequence ID" value="AWB27271.1"/>
    <property type="molecule type" value="Genomic_DNA"/>
</dbReference>
<dbReference type="Pfam" id="PF19133">
    <property type="entry name" value="DUF5816"/>
    <property type="match status" value="1"/>
</dbReference>
<protein>
    <submittedName>
        <fullName evidence="4">GNAT family N-acetyltransferase</fullName>
    </submittedName>
</protein>
<evidence type="ECO:0000259" key="3">
    <source>
        <dbReference type="PROSITE" id="PS51186"/>
    </source>
</evidence>
<accession>A0A2R4X0I2</accession>
<proteinExistence type="predicted"/>
<dbReference type="KEGG" id="harc:HARCEL1_05925"/>
<evidence type="ECO:0000256" key="1">
    <source>
        <dbReference type="ARBA" id="ARBA00022679"/>
    </source>
</evidence>
<organism evidence="4 5">
    <name type="scientific">Halococcoides cellulosivorans</name>
    <dbReference type="NCBI Taxonomy" id="1679096"/>
    <lineage>
        <taxon>Archaea</taxon>
        <taxon>Methanobacteriati</taxon>
        <taxon>Methanobacteriota</taxon>
        <taxon>Stenosarchaea group</taxon>
        <taxon>Halobacteria</taxon>
        <taxon>Halobacteriales</taxon>
        <taxon>Haloarculaceae</taxon>
        <taxon>Halococcoides</taxon>
    </lineage>
</organism>
<dbReference type="PANTHER" id="PTHR43877:SF1">
    <property type="entry name" value="ACETYLTRANSFERASE"/>
    <property type="match status" value="1"/>
</dbReference>
<dbReference type="RefSeq" id="WP_108381640.1">
    <property type="nucleotide sequence ID" value="NZ_CP028858.1"/>
</dbReference>
<sequence>MNCRPAEPADRPAIRDVARRSIQASYSLSPQAITDAIEEWYAESRLTETLDADDRLLLVAEIDDQVVGFSESTLTESHVEARGAHEDVDTSHDATILWVHVDPAYRGSGVGTRLFEGTRDRLDELGATRLRAQVLADNSEGTGFYEDFGLQRVGQQEREIAGRSHIEYVYVDEPSGIESVETDGQTVYVDRDDAETGSIAPLFVVYSDEARDQRYGYFCSNCESFANAMDAMGRIECANCGNARKPTRWDAAYM</sequence>
<dbReference type="GO" id="GO:0016747">
    <property type="term" value="F:acyltransferase activity, transferring groups other than amino-acyl groups"/>
    <property type="evidence" value="ECO:0007669"/>
    <property type="project" value="InterPro"/>
</dbReference>
<dbReference type="PROSITE" id="PS51186">
    <property type="entry name" value="GNAT"/>
    <property type="match status" value="1"/>
</dbReference>
<dbReference type="InterPro" id="IPR043854">
    <property type="entry name" value="DUF5816"/>
</dbReference>